<keyword evidence="2" id="KW-1185">Reference proteome</keyword>
<gene>
    <name evidence="1" type="ORF">FAZ21_15485</name>
</gene>
<dbReference type="SMART" id="SM00855">
    <property type="entry name" value="PGAM"/>
    <property type="match status" value="1"/>
</dbReference>
<dbReference type="InterPro" id="IPR050275">
    <property type="entry name" value="PGM_Phosphatase"/>
</dbReference>
<dbReference type="GO" id="GO:0016791">
    <property type="term" value="F:phosphatase activity"/>
    <property type="evidence" value="ECO:0007669"/>
    <property type="project" value="TreeGrafter"/>
</dbReference>
<accession>A0A4U0PKS0</accession>
<dbReference type="EMBL" id="SUMF01000023">
    <property type="protein sequence ID" value="TJZ68607.1"/>
    <property type="molecule type" value="Genomic_DNA"/>
</dbReference>
<evidence type="ECO:0000313" key="2">
    <source>
        <dbReference type="Proteomes" id="UP000310016"/>
    </source>
</evidence>
<reference evidence="1 2" key="1">
    <citation type="submission" date="2019-04" db="EMBL/GenBank/DDBJ databases">
        <title>Chitiniphilus eburnea sp. nov., a novel chitinolytic bacterium isolated from aquaculture sludge.</title>
        <authorList>
            <person name="Sheng M."/>
        </authorList>
    </citation>
    <scope>NUCLEOTIDE SEQUENCE [LARGE SCALE GENOMIC DNA]</scope>
    <source>
        <strain evidence="1 2">HX-2-15</strain>
    </source>
</reference>
<dbReference type="InterPro" id="IPR029033">
    <property type="entry name" value="His_PPase_superfam"/>
</dbReference>
<dbReference type="CDD" id="cd07067">
    <property type="entry name" value="HP_PGM_like"/>
    <property type="match status" value="1"/>
</dbReference>
<protein>
    <recommendedName>
        <fullName evidence="3">Histidine phosphatase family protein</fullName>
    </recommendedName>
</protein>
<proteinExistence type="predicted"/>
<comment type="caution">
    <text evidence="1">The sequence shown here is derived from an EMBL/GenBank/DDBJ whole genome shotgun (WGS) entry which is preliminary data.</text>
</comment>
<name>A0A4U0PKS0_9NEIS</name>
<dbReference type="Pfam" id="PF00300">
    <property type="entry name" value="His_Phos_1"/>
    <property type="match status" value="1"/>
</dbReference>
<dbReference type="AlphaFoldDB" id="A0A4U0PKS0"/>
<sequence length="206" mass="23426">MTAFRVTLMRHGEAVDSARRLLGHSDPGLTAEGWHQMRGRWRQIERHRVTSLGSSDLLRCASFAKERAQMLSLPLHLDARWRECDFGALDGRLHESYNVEEANALQAWQRDPQHNPLPGGETWQAFQTRAVMATEQWLASGEGGHRVLITHGGVMRALLSHWLDVPSTRHAQFWLNYAASVSLWWDDNYPPILMGIDNTPVNDALQ</sequence>
<organism evidence="1 2">
    <name type="scientific">Chitiniphilus eburneus</name>
    <dbReference type="NCBI Taxonomy" id="2571148"/>
    <lineage>
        <taxon>Bacteria</taxon>
        <taxon>Pseudomonadati</taxon>
        <taxon>Pseudomonadota</taxon>
        <taxon>Betaproteobacteria</taxon>
        <taxon>Neisseriales</taxon>
        <taxon>Chitinibacteraceae</taxon>
        <taxon>Chitiniphilus</taxon>
    </lineage>
</organism>
<dbReference type="PANTHER" id="PTHR48100">
    <property type="entry name" value="BROAD-SPECIFICITY PHOSPHATASE YOR283W-RELATED"/>
    <property type="match status" value="1"/>
</dbReference>
<dbReference type="SUPFAM" id="SSF53254">
    <property type="entry name" value="Phosphoglycerate mutase-like"/>
    <property type="match status" value="1"/>
</dbReference>
<dbReference type="Gene3D" id="3.40.50.1240">
    <property type="entry name" value="Phosphoglycerate mutase-like"/>
    <property type="match status" value="1"/>
</dbReference>
<dbReference type="GO" id="GO:0005737">
    <property type="term" value="C:cytoplasm"/>
    <property type="evidence" value="ECO:0007669"/>
    <property type="project" value="TreeGrafter"/>
</dbReference>
<dbReference type="RefSeq" id="WP_136774350.1">
    <property type="nucleotide sequence ID" value="NZ_CP156074.1"/>
</dbReference>
<dbReference type="OrthoDB" id="5296884at2"/>
<dbReference type="PANTHER" id="PTHR48100:SF1">
    <property type="entry name" value="HISTIDINE PHOSPHATASE FAMILY PROTEIN-RELATED"/>
    <property type="match status" value="1"/>
</dbReference>
<evidence type="ECO:0008006" key="3">
    <source>
        <dbReference type="Google" id="ProtNLM"/>
    </source>
</evidence>
<evidence type="ECO:0000313" key="1">
    <source>
        <dbReference type="EMBL" id="TJZ68607.1"/>
    </source>
</evidence>
<dbReference type="InterPro" id="IPR013078">
    <property type="entry name" value="His_Pase_superF_clade-1"/>
</dbReference>
<dbReference type="Proteomes" id="UP000310016">
    <property type="component" value="Unassembled WGS sequence"/>
</dbReference>